<feature type="domain" description="Glycosyl hydrolase family 95 catalytic" evidence="1">
    <location>
        <begin position="2"/>
        <end position="55"/>
    </location>
</feature>
<name>A0A5S5CDQ2_9BACL</name>
<dbReference type="AlphaFoldDB" id="A0A5S5CDQ2"/>
<dbReference type="InterPro" id="IPR054363">
    <property type="entry name" value="GH95_cat"/>
</dbReference>
<protein>
    <submittedName>
        <fullName evidence="2">Alpha-L-fucosidase 2</fullName>
    </submittedName>
</protein>
<sequence>MQRLPEYKVDKDGALREWAMSEYTENNHHRHLSQLYPAWPAYETQNDRELARAADIAI</sequence>
<accession>A0A5S5CDQ2</accession>
<comment type="caution">
    <text evidence="2">The sequence shown here is derived from an EMBL/GenBank/DDBJ whole genome shotgun (WGS) entry which is preliminary data.</text>
</comment>
<evidence type="ECO:0000313" key="3">
    <source>
        <dbReference type="Proteomes" id="UP000323257"/>
    </source>
</evidence>
<dbReference type="GO" id="GO:0005975">
    <property type="term" value="P:carbohydrate metabolic process"/>
    <property type="evidence" value="ECO:0007669"/>
    <property type="project" value="InterPro"/>
</dbReference>
<dbReference type="Pfam" id="PF22124">
    <property type="entry name" value="Glyco_hydro_95_cat"/>
    <property type="match status" value="1"/>
</dbReference>
<evidence type="ECO:0000313" key="2">
    <source>
        <dbReference type="EMBL" id="TYP77467.1"/>
    </source>
</evidence>
<dbReference type="RefSeq" id="WP_425466150.1">
    <property type="nucleotide sequence ID" value="NZ_VNHS01000002.1"/>
</dbReference>
<reference evidence="2 3" key="1">
    <citation type="submission" date="2019-07" db="EMBL/GenBank/DDBJ databases">
        <title>Genomic Encyclopedia of Type Strains, Phase III (KMG-III): the genomes of soil and plant-associated and newly described type strains.</title>
        <authorList>
            <person name="Whitman W."/>
        </authorList>
    </citation>
    <scope>NUCLEOTIDE SEQUENCE [LARGE SCALE GENOMIC DNA]</scope>
    <source>
        <strain evidence="2 3">BL24</strain>
    </source>
</reference>
<dbReference type="EMBL" id="VNHS01000002">
    <property type="protein sequence ID" value="TYP77467.1"/>
    <property type="molecule type" value="Genomic_DNA"/>
</dbReference>
<keyword evidence="3" id="KW-1185">Reference proteome</keyword>
<dbReference type="Gene3D" id="1.50.10.10">
    <property type="match status" value="1"/>
</dbReference>
<proteinExistence type="predicted"/>
<dbReference type="Proteomes" id="UP000323257">
    <property type="component" value="Unassembled WGS sequence"/>
</dbReference>
<gene>
    <name evidence="2" type="ORF">BCM02_10227</name>
</gene>
<dbReference type="InterPro" id="IPR012341">
    <property type="entry name" value="6hp_glycosidase-like_sf"/>
</dbReference>
<organism evidence="2 3">
    <name type="scientific">Paenibacillus methanolicus</name>
    <dbReference type="NCBI Taxonomy" id="582686"/>
    <lineage>
        <taxon>Bacteria</taxon>
        <taxon>Bacillati</taxon>
        <taxon>Bacillota</taxon>
        <taxon>Bacilli</taxon>
        <taxon>Bacillales</taxon>
        <taxon>Paenibacillaceae</taxon>
        <taxon>Paenibacillus</taxon>
    </lineage>
</organism>
<evidence type="ECO:0000259" key="1">
    <source>
        <dbReference type="Pfam" id="PF22124"/>
    </source>
</evidence>